<dbReference type="EMBL" id="CAQQ02087887">
    <property type="status" value="NOT_ANNOTATED_CDS"/>
    <property type="molecule type" value="Genomic_DNA"/>
</dbReference>
<proteinExistence type="predicted"/>
<organism evidence="1 2">
    <name type="scientific">Megaselia scalaris</name>
    <name type="common">Humpbacked fly</name>
    <name type="synonym">Phora scalaris</name>
    <dbReference type="NCBI Taxonomy" id="36166"/>
    <lineage>
        <taxon>Eukaryota</taxon>
        <taxon>Metazoa</taxon>
        <taxon>Ecdysozoa</taxon>
        <taxon>Arthropoda</taxon>
        <taxon>Hexapoda</taxon>
        <taxon>Insecta</taxon>
        <taxon>Pterygota</taxon>
        <taxon>Neoptera</taxon>
        <taxon>Endopterygota</taxon>
        <taxon>Diptera</taxon>
        <taxon>Brachycera</taxon>
        <taxon>Muscomorpha</taxon>
        <taxon>Platypezoidea</taxon>
        <taxon>Phoridae</taxon>
        <taxon>Megaseliini</taxon>
        <taxon>Megaselia</taxon>
    </lineage>
</organism>
<dbReference type="STRING" id="36166.T1GIG4"/>
<dbReference type="PANTHER" id="PTHR10797">
    <property type="entry name" value="CCR4-NOT TRANSCRIPTION COMPLEX SUBUNIT"/>
    <property type="match status" value="1"/>
</dbReference>
<dbReference type="Gene3D" id="3.30.420.10">
    <property type="entry name" value="Ribonuclease H-like superfamily/Ribonuclease H"/>
    <property type="match status" value="1"/>
</dbReference>
<accession>T1GIG4</accession>
<dbReference type="InterPro" id="IPR012337">
    <property type="entry name" value="RNaseH-like_sf"/>
</dbReference>
<reference evidence="1" key="2">
    <citation type="submission" date="2015-06" db="UniProtKB">
        <authorList>
            <consortium name="EnsemblMetazoa"/>
        </authorList>
    </citation>
    <scope>IDENTIFICATION</scope>
</reference>
<evidence type="ECO:0000313" key="2">
    <source>
        <dbReference type="Proteomes" id="UP000015102"/>
    </source>
</evidence>
<dbReference type="GO" id="GO:0003676">
    <property type="term" value="F:nucleic acid binding"/>
    <property type="evidence" value="ECO:0007669"/>
    <property type="project" value="InterPro"/>
</dbReference>
<keyword evidence="2" id="KW-1185">Reference proteome</keyword>
<dbReference type="AlphaFoldDB" id="T1GIG4"/>
<protein>
    <submittedName>
        <fullName evidence="1">Uncharacterized protein</fullName>
    </submittedName>
</protein>
<dbReference type="EMBL" id="CAQQ02087888">
    <property type="status" value="NOT_ANNOTATED_CDS"/>
    <property type="molecule type" value="Genomic_DNA"/>
</dbReference>
<sequence>MDTEFPGVVARPIGEFRSNSDYHYQLLRCNVDLLRIIQLGLTFMNDEGKTPPGYSTW</sequence>
<reference evidence="2" key="1">
    <citation type="submission" date="2013-02" db="EMBL/GenBank/DDBJ databases">
        <authorList>
            <person name="Hughes D."/>
        </authorList>
    </citation>
    <scope>NUCLEOTIDE SEQUENCE</scope>
    <source>
        <strain>Durham</strain>
        <strain evidence="2">NC isolate 2 -- Noor lab</strain>
    </source>
</reference>
<evidence type="ECO:0000313" key="1">
    <source>
        <dbReference type="EnsemblMetazoa" id="MESCA003242-PA"/>
    </source>
</evidence>
<dbReference type="GO" id="GO:0004535">
    <property type="term" value="F:poly(A)-specific ribonuclease activity"/>
    <property type="evidence" value="ECO:0007669"/>
    <property type="project" value="InterPro"/>
</dbReference>
<dbReference type="Proteomes" id="UP000015102">
    <property type="component" value="Unassembled WGS sequence"/>
</dbReference>
<dbReference type="InterPro" id="IPR036397">
    <property type="entry name" value="RNaseH_sf"/>
</dbReference>
<dbReference type="GO" id="GO:0030014">
    <property type="term" value="C:CCR4-NOT complex"/>
    <property type="evidence" value="ECO:0007669"/>
    <property type="project" value="InterPro"/>
</dbReference>
<dbReference type="EnsemblMetazoa" id="MESCA003242-RA">
    <property type="protein sequence ID" value="MESCA003242-PA"/>
    <property type="gene ID" value="MESCA003242"/>
</dbReference>
<dbReference type="HOGENOM" id="CLU_3002468_0_0_1"/>
<name>T1GIG4_MEGSC</name>
<dbReference type="InterPro" id="IPR039637">
    <property type="entry name" value="CNOT7/CNOT8/Pop2"/>
</dbReference>
<dbReference type="SUPFAM" id="SSF53098">
    <property type="entry name" value="Ribonuclease H-like"/>
    <property type="match status" value="1"/>
</dbReference>